<name>C9LSE7_SELS3</name>
<evidence type="ECO:0000313" key="1">
    <source>
        <dbReference type="EMBL" id="EEX78187.1"/>
    </source>
</evidence>
<gene>
    <name evidence="1" type="ORF">SELSPUOL_00371</name>
</gene>
<organism evidence="1 2">
    <name type="scientific">Selenomonas sputigena (strain ATCC 35185 / DSM 20758 / CCUG 44933 / VPI D19B-28)</name>
    <dbReference type="NCBI Taxonomy" id="546271"/>
    <lineage>
        <taxon>Bacteria</taxon>
        <taxon>Bacillati</taxon>
        <taxon>Bacillota</taxon>
        <taxon>Negativicutes</taxon>
        <taxon>Selenomonadales</taxon>
        <taxon>Selenomonadaceae</taxon>
        <taxon>Selenomonas</taxon>
    </lineage>
</organism>
<protein>
    <submittedName>
        <fullName evidence="1">Uncharacterized protein</fullName>
    </submittedName>
</protein>
<comment type="caution">
    <text evidence="1">The sequence shown here is derived from an EMBL/GenBank/DDBJ whole genome shotgun (WGS) entry which is preliminary data.</text>
</comment>
<reference evidence="1 2" key="1">
    <citation type="submission" date="2009-09" db="EMBL/GenBank/DDBJ databases">
        <authorList>
            <person name="Weinstock G."/>
            <person name="Sodergren E."/>
            <person name="Clifton S."/>
            <person name="Fulton L."/>
            <person name="Fulton B."/>
            <person name="Courtney L."/>
            <person name="Fronick C."/>
            <person name="Harrison M."/>
            <person name="Strong C."/>
            <person name="Farmer C."/>
            <person name="Delahaunty K."/>
            <person name="Markovic C."/>
            <person name="Hall O."/>
            <person name="Minx P."/>
            <person name="Tomlinson C."/>
            <person name="Mitreva M."/>
            <person name="Nelson J."/>
            <person name="Hou S."/>
            <person name="Wollam A."/>
            <person name="Pepin K.H."/>
            <person name="Johnson M."/>
            <person name="Bhonagiri V."/>
            <person name="Nash W.E."/>
            <person name="Warren W."/>
            <person name="Chinwalla A."/>
            <person name="Mardis E.R."/>
            <person name="Wilson R.K."/>
        </authorList>
    </citation>
    <scope>NUCLEOTIDE SEQUENCE [LARGE SCALE GENOMIC DNA]</scope>
    <source>
        <strain evidence="2">ATCC 35185 / DSM 20758 / VPI D19B-28</strain>
    </source>
</reference>
<accession>C9LSE7</accession>
<proteinExistence type="predicted"/>
<sequence>MKKVKETLIIGESTLGNADKMKSPRFAQMRCIYRGDILEA</sequence>
<dbReference type="EMBL" id="ACKP02000010">
    <property type="protein sequence ID" value="EEX78187.1"/>
    <property type="molecule type" value="Genomic_DNA"/>
</dbReference>
<dbReference type="AlphaFoldDB" id="C9LSE7"/>
<dbReference type="Proteomes" id="UP000003505">
    <property type="component" value="Unassembled WGS sequence"/>
</dbReference>
<evidence type="ECO:0000313" key="2">
    <source>
        <dbReference type="Proteomes" id="UP000003505"/>
    </source>
</evidence>